<dbReference type="Pfam" id="PF03732">
    <property type="entry name" value="Retrotrans_gag"/>
    <property type="match status" value="1"/>
</dbReference>
<dbReference type="PANTHER" id="PTHR33223:SF11">
    <property type="entry name" value="ELEMENT PROTEIN, PUTATIVE-RELATED"/>
    <property type="match status" value="1"/>
</dbReference>
<feature type="compositionally biased region" description="Acidic residues" evidence="1">
    <location>
        <begin position="431"/>
        <end position="447"/>
    </location>
</feature>
<reference evidence="3" key="1">
    <citation type="journal article" date="2021" name="Nat. Commun.">
        <title>Genomic analyses provide insights into spinach domestication and the genetic basis of agronomic traits.</title>
        <authorList>
            <person name="Cai X."/>
            <person name="Sun X."/>
            <person name="Xu C."/>
            <person name="Sun H."/>
            <person name="Wang X."/>
            <person name="Ge C."/>
            <person name="Zhang Z."/>
            <person name="Wang Q."/>
            <person name="Fei Z."/>
            <person name="Jiao C."/>
            <person name="Wang Q."/>
        </authorList>
    </citation>
    <scope>NUCLEOTIDE SEQUENCE [LARGE SCALE GENOMIC DNA]</scope>
    <source>
        <strain evidence="3">cv. Varoflay</strain>
    </source>
</reference>
<reference evidence="4" key="2">
    <citation type="submission" date="2025-08" db="UniProtKB">
        <authorList>
            <consortium name="RefSeq"/>
        </authorList>
    </citation>
    <scope>IDENTIFICATION</scope>
    <source>
        <tissue evidence="4">Leaf</tissue>
    </source>
</reference>
<evidence type="ECO:0000256" key="1">
    <source>
        <dbReference type="SAM" id="MobiDB-lite"/>
    </source>
</evidence>
<dbReference type="RefSeq" id="XP_056690474.1">
    <property type="nucleotide sequence ID" value="XM_056834496.1"/>
</dbReference>
<sequence length="471" mass="54191">MGSERPNKSLWEYGIPDTTTGILSSITRPIVTAAHFELNPQFIQFISNDSFSGSPDDCPISHIDNFLEKCDTMKINNVTDDAIRLRLFPFSLRDRAKEWLKYEGTGSFDTWDKLVKAFLVKFLDQEKTARLRNELTTFHQADDESLYECWRRFKRLQRQCPHHGIQEWMLIQTFYNGLTHEYRIYIDAASGGSITSKIPSEAKSLIKKMAANDNYHSSGRNNVKLGGKYNVDSLTMLTSTVQALSQKFDQFQTGSFVASSCKKQPYDSYSNTYNEGLKHNHVLSYKNTQNQLNFPPPQNNFNQPPGFQARPHFNQQYFNQQAPIQPKSDLESMVESISASQLKHDKYWEETMKQTEFLTTSIQQIQAQNKLMENQMSQLSHQVGQSSKTPSQFPGNTEQPPRGQINVVTLRSGRELEDLLPKVTQNEVIVEDEDQEVEWDDEEEETEPVVAPSHYNKSHLFSMLLRRISDA</sequence>
<keyword evidence="3" id="KW-1185">Reference proteome</keyword>
<accession>A0ABM3R4E0</accession>
<proteinExistence type="predicted"/>
<dbReference type="InterPro" id="IPR005162">
    <property type="entry name" value="Retrotrans_gag_dom"/>
</dbReference>
<organism evidence="3 4">
    <name type="scientific">Spinacia oleracea</name>
    <name type="common">Spinach</name>
    <dbReference type="NCBI Taxonomy" id="3562"/>
    <lineage>
        <taxon>Eukaryota</taxon>
        <taxon>Viridiplantae</taxon>
        <taxon>Streptophyta</taxon>
        <taxon>Embryophyta</taxon>
        <taxon>Tracheophyta</taxon>
        <taxon>Spermatophyta</taxon>
        <taxon>Magnoliopsida</taxon>
        <taxon>eudicotyledons</taxon>
        <taxon>Gunneridae</taxon>
        <taxon>Pentapetalae</taxon>
        <taxon>Caryophyllales</taxon>
        <taxon>Chenopodiaceae</taxon>
        <taxon>Chenopodioideae</taxon>
        <taxon>Anserineae</taxon>
        <taxon>Spinacia</taxon>
    </lineage>
</organism>
<feature type="domain" description="Retrotransposon gag" evidence="2">
    <location>
        <begin position="86"/>
        <end position="179"/>
    </location>
</feature>
<dbReference type="GeneID" id="110787403"/>
<evidence type="ECO:0000259" key="2">
    <source>
        <dbReference type="Pfam" id="PF03732"/>
    </source>
</evidence>
<evidence type="ECO:0000313" key="3">
    <source>
        <dbReference type="Proteomes" id="UP000813463"/>
    </source>
</evidence>
<gene>
    <name evidence="4" type="primary">LOC110787403</name>
</gene>
<evidence type="ECO:0000313" key="4">
    <source>
        <dbReference type="RefSeq" id="XP_056690474.1"/>
    </source>
</evidence>
<name>A0ABM3R4E0_SPIOL</name>
<feature type="compositionally biased region" description="Polar residues" evidence="1">
    <location>
        <begin position="382"/>
        <end position="399"/>
    </location>
</feature>
<protein>
    <recommendedName>
        <fullName evidence="2">Retrotransposon gag domain-containing protein</fullName>
    </recommendedName>
</protein>
<feature type="region of interest" description="Disordered" evidence="1">
    <location>
        <begin position="431"/>
        <end position="453"/>
    </location>
</feature>
<feature type="region of interest" description="Disordered" evidence="1">
    <location>
        <begin position="382"/>
        <end position="403"/>
    </location>
</feature>
<dbReference type="Proteomes" id="UP000813463">
    <property type="component" value="Chromosome 1"/>
</dbReference>
<dbReference type="PANTHER" id="PTHR33223">
    <property type="entry name" value="CCHC-TYPE DOMAIN-CONTAINING PROTEIN"/>
    <property type="match status" value="1"/>
</dbReference>